<evidence type="ECO:0000259" key="7">
    <source>
        <dbReference type="Pfam" id="PF12627"/>
    </source>
</evidence>
<comment type="similarity">
    <text evidence="1 5">Belongs to the tRNA nucleotidyltransferase/poly(A) polymerase family.</text>
</comment>
<dbReference type="Proteomes" id="UP000054270">
    <property type="component" value="Unassembled WGS sequence"/>
</dbReference>
<evidence type="ECO:0000256" key="3">
    <source>
        <dbReference type="ARBA" id="ARBA00022741"/>
    </source>
</evidence>
<dbReference type="GO" id="GO:0001680">
    <property type="term" value="P:tRNA 3'-terminal CCA addition"/>
    <property type="evidence" value="ECO:0007669"/>
    <property type="project" value="TreeGrafter"/>
</dbReference>
<keyword evidence="4 5" id="KW-0694">RNA-binding</keyword>
<dbReference type="CDD" id="cd05398">
    <property type="entry name" value="NT_ClassII-CCAase"/>
    <property type="match status" value="1"/>
</dbReference>
<dbReference type="PANTHER" id="PTHR13734">
    <property type="entry name" value="TRNA-NUCLEOTIDYLTRANSFERASE"/>
    <property type="match status" value="1"/>
</dbReference>
<dbReference type="OrthoDB" id="445712at2759"/>
<dbReference type="InterPro" id="IPR032828">
    <property type="entry name" value="PolyA_RNA-bd"/>
</dbReference>
<dbReference type="GO" id="GO:0005739">
    <property type="term" value="C:mitochondrion"/>
    <property type="evidence" value="ECO:0007669"/>
    <property type="project" value="UniProtKB-ARBA"/>
</dbReference>
<accession>A0A0D2PM10</accession>
<evidence type="ECO:0000313" key="8">
    <source>
        <dbReference type="EMBL" id="KJA29371.1"/>
    </source>
</evidence>
<dbReference type="SUPFAM" id="SSF81891">
    <property type="entry name" value="Poly A polymerase C-terminal region-like"/>
    <property type="match status" value="1"/>
</dbReference>
<dbReference type="SUPFAM" id="SSF81301">
    <property type="entry name" value="Nucleotidyltransferase"/>
    <property type="match status" value="1"/>
</dbReference>
<dbReference type="GO" id="GO:0003723">
    <property type="term" value="F:RNA binding"/>
    <property type="evidence" value="ECO:0007669"/>
    <property type="project" value="UniProtKB-KW"/>
</dbReference>
<dbReference type="FunFam" id="3.30.460.10:FF:000019">
    <property type="entry name" value="tRNA nucleotidyltransferase cca2"/>
    <property type="match status" value="1"/>
</dbReference>
<organism evidence="8 9">
    <name type="scientific">Hypholoma sublateritium (strain FD-334 SS-4)</name>
    <dbReference type="NCBI Taxonomy" id="945553"/>
    <lineage>
        <taxon>Eukaryota</taxon>
        <taxon>Fungi</taxon>
        <taxon>Dikarya</taxon>
        <taxon>Basidiomycota</taxon>
        <taxon>Agaricomycotina</taxon>
        <taxon>Agaricomycetes</taxon>
        <taxon>Agaricomycetidae</taxon>
        <taxon>Agaricales</taxon>
        <taxon>Agaricineae</taxon>
        <taxon>Strophariaceae</taxon>
        <taxon>Hypholoma</taxon>
    </lineage>
</organism>
<dbReference type="AlphaFoldDB" id="A0A0D2PM10"/>
<dbReference type="GO" id="GO:0000166">
    <property type="term" value="F:nucleotide binding"/>
    <property type="evidence" value="ECO:0007669"/>
    <property type="project" value="UniProtKB-KW"/>
</dbReference>
<keyword evidence="9" id="KW-1185">Reference proteome</keyword>
<evidence type="ECO:0000313" key="9">
    <source>
        <dbReference type="Proteomes" id="UP000054270"/>
    </source>
</evidence>
<dbReference type="InterPro" id="IPR043519">
    <property type="entry name" value="NT_sf"/>
</dbReference>
<evidence type="ECO:0000256" key="4">
    <source>
        <dbReference type="ARBA" id="ARBA00022884"/>
    </source>
</evidence>
<evidence type="ECO:0000259" key="6">
    <source>
        <dbReference type="Pfam" id="PF01743"/>
    </source>
</evidence>
<keyword evidence="2 5" id="KW-0808">Transferase</keyword>
<dbReference type="EMBL" id="KN817519">
    <property type="protein sequence ID" value="KJA29371.1"/>
    <property type="molecule type" value="Genomic_DNA"/>
</dbReference>
<evidence type="ECO:0008006" key="10">
    <source>
        <dbReference type="Google" id="ProtNLM"/>
    </source>
</evidence>
<sequence length="545" mass="60738">MRPIAVPDKLEIHLTDVESSICDLLNDCSNDLLEQRGIIVTCRIAGGWVRDKLLGSQSNDIDVALSSMMGLTYAEYLTEFARSKGVETGTIAKIEVNPDQSKHLETATFKIYGLDLDLVNLRSEEYADDSRIPTEVTFGTPVEDALRRDITINALFYNVHTREVEDHTEMGLDDLRHGIIRTPSPPKETFQDDPLRVLRCVRFASRFGFDLVQEVKDAARDLYIQEALVLKVARERVGDEVGKMLKGPNPLRAVQLIHELHLYQSIFNVIPQNAKSALLPELHATSKPASLSASSILDTLASFQAPHLLAPHPLLLSLIADDNATKARLYLASLCLPYFGAFYQDAKKKTHPVVTSVIRDSLKFGVQNHYLDGVPTLFSSLPLLKSAMSEHKTAPLDRIKLGLLLRNKLVHNLVTGNHWTTSLLFSLVTDLVPHYDTSDDKFNMDAASEIVASYNAFVNAITDFELQDQVDSKPLLNGHEIGKAFGVTKVGPWVGKALEDVVVWQLGHPHGSKEECTEWLKSRGSSRYITEDTLQSKPAKRIRTK</sequence>
<name>A0A0D2PM10_HYPSF</name>
<evidence type="ECO:0000256" key="5">
    <source>
        <dbReference type="RuleBase" id="RU003953"/>
    </source>
</evidence>
<dbReference type="InterPro" id="IPR002646">
    <property type="entry name" value="PolA_pol_head_dom"/>
</dbReference>
<dbReference type="GO" id="GO:0052929">
    <property type="term" value="F:ATP:3'-cytidine-cytidine-tRNA adenylyltransferase activity"/>
    <property type="evidence" value="ECO:0007669"/>
    <property type="project" value="TreeGrafter"/>
</dbReference>
<keyword evidence="3" id="KW-0547">Nucleotide-binding</keyword>
<protein>
    <recommendedName>
        <fullName evidence="10">Poly A polymerase head domain-containing protein</fullName>
    </recommendedName>
</protein>
<dbReference type="GO" id="GO:0052927">
    <property type="term" value="F:CC tRNA cytidylyltransferase activity"/>
    <property type="evidence" value="ECO:0007669"/>
    <property type="project" value="TreeGrafter"/>
</dbReference>
<evidence type="ECO:0000256" key="2">
    <source>
        <dbReference type="ARBA" id="ARBA00022679"/>
    </source>
</evidence>
<dbReference type="Gene3D" id="3.30.460.10">
    <property type="entry name" value="Beta Polymerase, domain 2"/>
    <property type="match status" value="1"/>
</dbReference>
<dbReference type="Pfam" id="PF01743">
    <property type="entry name" value="PolyA_pol"/>
    <property type="match status" value="1"/>
</dbReference>
<evidence type="ECO:0000256" key="1">
    <source>
        <dbReference type="ARBA" id="ARBA00007265"/>
    </source>
</evidence>
<dbReference type="PANTHER" id="PTHR13734:SF5">
    <property type="entry name" value="CCA TRNA NUCLEOTIDYLTRANSFERASE, MITOCHONDRIAL"/>
    <property type="match status" value="1"/>
</dbReference>
<dbReference type="STRING" id="945553.A0A0D2PM10"/>
<dbReference type="Gene3D" id="1.10.3090.10">
    <property type="entry name" value="cca-adding enzyme, domain 2"/>
    <property type="match status" value="1"/>
</dbReference>
<gene>
    <name evidence="8" type="ORF">HYPSUDRAFT_127265</name>
</gene>
<proteinExistence type="inferred from homology"/>
<feature type="domain" description="Poly A polymerase head" evidence="6">
    <location>
        <begin position="42"/>
        <end position="181"/>
    </location>
</feature>
<dbReference type="OMA" id="ASRFNCT"/>
<dbReference type="Pfam" id="PF12627">
    <property type="entry name" value="PolyA_pol_RNAbd"/>
    <property type="match status" value="1"/>
</dbReference>
<feature type="domain" description="tRNA nucleotidyltransferase/poly(A) polymerase RNA and SrmB- binding" evidence="7">
    <location>
        <begin position="209"/>
        <end position="268"/>
    </location>
</feature>
<reference evidence="9" key="1">
    <citation type="submission" date="2014-04" db="EMBL/GenBank/DDBJ databases">
        <title>Evolutionary Origins and Diversification of the Mycorrhizal Mutualists.</title>
        <authorList>
            <consortium name="DOE Joint Genome Institute"/>
            <consortium name="Mycorrhizal Genomics Consortium"/>
            <person name="Kohler A."/>
            <person name="Kuo A."/>
            <person name="Nagy L.G."/>
            <person name="Floudas D."/>
            <person name="Copeland A."/>
            <person name="Barry K.W."/>
            <person name="Cichocki N."/>
            <person name="Veneault-Fourrey C."/>
            <person name="LaButti K."/>
            <person name="Lindquist E.A."/>
            <person name="Lipzen A."/>
            <person name="Lundell T."/>
            <person name="Morin E."/>
            <person name="Murat C."/>
            <person name="Riley R."/>
            <person name="Ohm R."/>
            <person name="Sun H."/>
            <person name="Tunlid A."/>
            <person name="Henrissat B."/>
            <person name="Grigoriev I.V."/>
            <person name="Hibbett D.S."/>
            <person name="Martin F."/>
        </authorList>
    </citation>
    <scope>NUCLEOTIDE SEQUENCE [LARGE SCALE GENOMIC DNA]</scope>
    <source>
        <strain evidence="9">FD-334 SS-4</strain>
    </source>
</reference>